<reference evidence="2" key="1">
    <citation type="submission" date="2024-07" db="EMBL/GenBank/DDBJ databases">
        <title>Two chromosome-level genome assemblies of Korean endemic species Abeliophyllum distichum and Forsythia ovata (Oleaceae).</title>
        <authorList>
            <person name="Jang H."/>
        </authorList>
    </citation>
    <scope>NUCLEOTIDE SEQUENCE [LARGE SCALE GENOMIC DNA]</scope>
</reference>
<dbReference type="PANTHER" id="PTHR31656">
    <property type="entry name" value="ROOT CAP DOMAIN-CONTAINING PROTEIN"/>
    <property type="match status" value="1"/>
</dbReference>
<protein>
    <submittedName>
        <fullName evidence="1">Late embryogenesis abundant protein-related/LEA protein-related</fullName>
    </submittedName>
</protein>
<dbReference type="Proteomes" id="UP001604277">
    <property type="component" value="Unassembled WGS sequence"/>
</dbReference>
<accession>A0ABD1TBS2</accession>
<gene>
    <name evidence="1" type="ORF">Fot_33829</name>
</gene>
<name>A0ABD1TBS2_9LAMI</name>
<comment type="caution">
    <text evidence="1">The sequence shown here is derived from an EMBL/GenBank/DDBJ whole genome shotgun (WGS) entry which is preliminary data.</text>
</comment>
<sequence length="149" mass="16980">MIVGESITFHTLLPQLAINQEQCVKIQDSLEKGMEFCLVSDVKLHINAHFIGKKSKKGRDFTWVQSIGVMFGPHQLYIGANQVAKWKESMDNMLVQLDQEEITVPNDKGRTWEFPKVGLRLKRLSETNKIQIKVDEIFDIVASVVPITL</sequence>
<proteinExistence type="predicted"/>
<dbReference type="EMBL" id="JBFOLJ010000009">
    <property type="protein sequence ID" value="KAL2510182.1"/>
    <property type="molecule type" value="Genomic_DNA"/>
</dbReference>
<keyword evidence="2" id="KW-1185">Reference proteome</keyword>
<organism evidence="1 2">
    <name type="scientific">Forsythia ovata</name>
    <dbReference type="NCBI Taxonomy" id="205694"/>
    <lineage>
        <taxon>Eukaryota</taxon>
        <taxon>Viridiplantae</taxon>
        <taxon>Streptophyta</taxon>
        <taxon>Embryophyta</taxon>
        <taxon>Tracheophyta</taxon>
        <taxon>Spermatophyta</taxon>
        <taxon>Magnoliopsida</taxon>
        <taxon>eudicotyledons</taxon>
        <taxon>Gunneridae</taxon>
        <taxon>Pentapetalae</taxon>
        <taxon>asterids</taxon>
        <taxon>lamiids</taxon>
        <taxon>Lamiales</taxon>
        <taxon>Oleaceae</taxon>
        <taxon>Forsythieae</taxon>
        <taxon>Forsythia</taxon>
    </lineage>
</organism>
<evidence type="ECO:0000313" key="1">
    <source>
        <dbReference type="EMBL" id="KAL2510182.1"/>
    </source>
</evidence>
<dbReference type="AlphaFoldDB" id="A0ABD1TBS2"/>
<evidence type="ECO:0000313" key="2">
    <source>
        <dbReference type="Proteomes" id="UP001604277"/>
    </source>
</evidence>